<keyword evidence="1" id="KW-0862">Zinc</keyword>
<dbReference type="AlphaFoldDB" id="A0A1B2E048"/>
<dbReference type="Pfam" id="PF04434">
    <property type="entry name" value="SWIM"/>
    <property type="match status" value="1"/>
</dbReference>
<name>A0A1B2E048_9BACL</name>
<dbReference type="InterPro" id="IPR007527">
    <property type="entry name" value="Znf_SWIM"/>
</dbReference>
<evidence type="ECO:0000259" key="2">
    <source>
        <dbReference type="PROSITE" id="PS50966"/>
    </source>
</evidence>
<dbReference type="RefSeq" id="WP_099477777.1">
    <property type="nucleotide sequence ID" value="NZ_CP016809.1"/>
</dbReference>
<keyword evidence="1" id="KW-0479">Metal-binding</keyword>
<organism evidence="3">
    <name type="scientific">Paenibacillus ihbetae</name>
    <dbReference type="NCBI Taxonomy" id="1870820"/>
    <lineage>
        <taxon>Bacteria</taxon>
        <taxon>Bacillati</taxon>
        <taxon>Bacillota</taxon>
        <taxon>Bacilli</taxon>
        <taxon>Bacillales</taxon>
        <taxon>Paenibacillaceae</taxon>
        <taxon>Paenibacillus</taxon>
    </lineage>
</organism>
<dbReference type="KEGG" id="pib:BBD41_12375"/>
<sequence length="550" mass="63063">MNSYLTLDDMQWQELIQRTTQTFSDLTIKRGFQYFKQGRVRSSEMSDASSGVIDALVQGSDAEPYQVRLHVDALSDSACSCPVEGACKHMAAVLLDYAQQQGRSIHALVNAHSMAWASAPLSSSSPRLKAAAGQAAPGSPKWRDKAEQLPALPVTAWHELFDICTASLGTNTQNSFYAKNALASLHHIKPPLPADLEPLYRLHAHLFVLEKLVKQPANAWNSSGSYIGYHTQVAADHIQDQIGRIFKDGLEDNEPGEAFRERLDETKTYIRRSMLAEPRNRKFFAKIYMQLWIYWISPVYGDNQQIYADELRELQAAEGDFGASLSRAAWLASQSLMHFYMRQDEAAWELLREADKLSTLSAEFVLGFFHMLDSASEWERLARWLPEIGPLLGSHRSEHLSRYQDYWDAVIEHVPEAAERMWNCLASLLPYSKHIYQNALMTHGRWREWIDYQLSTGREPLELRVSDLAPVEKHAPELLLPFYHQAVERYILHKNRDGYKAAVKLLKRLAKLYKKLKQQERWELFITSLSVRNSRLRAFQEELRRGNLIS</sequence>
<proteinExistence type="predicted"/>
<dbReference type="EMBL" id="CP016809">
    <property type="protein sequence ID" value="ANY73311.1"/>
    <property type="molecule type" value="Genomic_DNA"/>
</dbReference>
<keyword evidence="1" id="KW-0863">Zinc-finger</keyword>
<accession>A0A1B2E048</accession>
<protein>
    <recommendedName>
        <fullName evidence="2">SWIM-type domain-containing protein</fullName>
    </recommendedName>
</protein>
<gene>
    <name evidence="3" type="ORF">BBD41_12375</name>
</gene>
<reference evidence="3" key="1">
    <citation type="submission" date="2016-08" db="EMBL/GenBank/DDBJ databases">
        <title>Complete Genome Seqeunce of Paenibacillus sp. nov. IHBB 9852 from high altitute lake of Indian trans-Himalayas.</title>
        <authorList>
            <person name="Kiran S."/>
            <person name="Swarnkar M.K."/>
            <person name="Rana A."/>
            <person name="Tewari R."/>
            <person name="Gulati A."/>
        </authorList>
    </citation>
    <scope>NUCLEOTIDE SEQUENCE [LARGE SCALE GENOMIC DNA]</scope>
    <source>
        <strain evidence="3">IHBB 9852</strain>
    </source>
</reference>
<feature type="domain" description="SWIM-type" evidence="2">
    <location>
        <begin position="65"/>
        <end position="98"/>
    </location>
</feature>
<evidence type="ECO:0000313" key="3">
    <source>
        <dbReference type="EMBL" id="ANY73311.1"/>
    </source>
</evidence>
<dbReference type="GO" id="GO:0008270">
    <property type="term" value="F:zinc ion binding"/>
    <property type="evidence" value="ECO:0007669"/>
    <property type="project" value="UniProtKB-KW"/>
</dbReference>
<dbReference type="PROSITE" id="PS50966">
    <property type="entry name" value="ZF_SWIM"/>
    <property type="match status" value="1"/>
</dbReference>
<evidence type="ECO:0000256" key="1">
    <source>
        <dbReference type="PROSITE-ProRule" id="PRU00325"/>
    </source>
</evidence>